<organism evidence="2 3">
    <name type="scientific">Aquibaculum arenosum</name>
    <dbReference type="NCBI Taxonomy" id="3032591"/>
    <lineage>
        <taxon>Bacteria</taxon>
        <taxon>Pseudomonadati</taxon>
        <taxon>Pseudomonadota</taxon>
        <taxon>Alphaproteobacteria</taxon>
        <taxon>Rhodospirillales</taxon>
        <taxon>Rhodovibrionaceae</taxon>
        <taxon>Aquibaculum</taxon>
    </lineage>
</organism>
<protein>
    <submittedName>
        <fullName evidence="2">VOC family protein</fullName>
    </submittedName>
</protein>
<evidence type="ECO:0000313" key="2">
    <source>
        <dbReference type="EMBL" id="MDF2096361.1"/>
    </source>
</evidence>
<dbReference type="Proteomes" id="UP001215503">
    <property type="component" value="Unassembled WGS sequence"/>
</dbReference>
<dbReference type="Pfam" id="PF00903">
    <property type="entry name" value="Glyoxalase"/>
    <property type="match status" value="1"/>
</dbReference>
<dbReference type="SUPFAM" id="SSF54593">
    <property type="entry name" value="Glyoxalase/Bleomycin resistance protein/Dihydroxybiphenyl dioxygenase"/>
    <property type="match status" value="1"/>
</dbReference>
<sequence>MIESLSAVTLATHDMAAAVAFYRKLGFLLKYGGEKADFTSFHAGPGHLNLIKVGPEQEIDWWGRAIFYVTDVDDCHAQAVKAGLAPDFAPQDAPWGERYFHIRDPDGHEISFARPL</sequence>
<feature type="domain" description="VOC" evidence="1">
    <location>
        <begin position="4"/>
        <end position="115"/>
    </location>
</feature>
<keyword evidence="3" id="KW-1185">Reference proteome</keyword>
<dbReference type="InterPro" id="IPR037523">
    <property type="entry name" value="VOC_core"/>
</dbReference>
<proteinExistence type="predicted"/>
<dbReference type="RefSeq" id="WP_275822689.1">
    <property type="nucleotide sequence ID" value="NZ_JARHUD010000005.1"/>
</dbReference>
<comment type="caution">
    <text evidence="2">The sequence shown here is derived from an EMBL/GenBank/DDBJ whole genome shotgun (WGS) entry which is preliminary data.</text>
</comment>
<accession>A0ABT5YN08</accession>
<evidence type="ECO:0000259" key="1">
    <source>
        <dbReference type="PROSITE" id="PS51819"/>
    </source>
</evidence>
<dbReference type="EMBL" id="JARHUD010000005">
    <property type="protein sequence ID" value="MDF2096361.1"/>
    <property type="molecule type" value="Genomic_DNA"/>
</dbReference>
<dbReference type="PANTHER" id="PTHR36503">
    <property type="entry name" value="BLR2520 PROTEIN"/>
    <property type="match status" value="1"/>
</dbReference>
<dbReference type="InterPro" id="IPR004360">
    <property type="entry name" value="Glyas_Fos-R_dOase_dom"/>
</dbReference>
<reference evidence="2 3" key="1">
    <citation type="submission" date="2023-03" db="EMBL/GenBank/DDBJ databases">
        <title>Fodinicurvata sp. CAU 1616 isolated from sea sendiment.</title>
        <authorList>
            <person name="Kim W."/>
        </authorList>
    </citation>
    <scope>NUCLEOTIDE SEQUENCE [LARGE SCALE GENOMIC DNA]</scope>
    <source>
        <strain evidence="2 3">CAU 1616</strain>
    </source>
</reference>
<dbReference type="PROSITE" id="PS51819">
    <property type="entry name" value="VOC"/>
    <property type="match status" value="1"/>
</dbReference>
<name>A0ABT5YN08_9PROT</name>
<dbReference type="Gene3D" id="3.10.180.10">
    <property type="entry name" value="2,3-Dihydroxybiphenyl 1,2-Dioxygenase, domain 1"/>
    <property type="match status" value="1"/>
</dbReference>
<dbReference type="InterPro" id="IPR029068">
    <property type="entry name" value="Glyas_Bleomycin-R_OHBP_Dase"/>
</dbReference>
<gene>
    <name evidence="2" type="ORF">P2G67_10270</name>
</gene>
<dbReference type="PANTHER" id="PTHR36503:SF3">
    <property type="entry name" value="BLR0126 PROTEIN"/>
    <property type="match status" value="1"/>
</dbReference>
<evidence type="ECO:0000313" key="3">
    <source>
        <dbReference type="Proteomes" id="UP001215503"/>
    </source>
</evidence>